<feature type="domain" description="Protein kinase" evidence="1">
    <location>
        <begin position="380"/>
        <end position="628"/>
    </location>
</feature>
<dbReference type="Gene3D" id="1.10.510.10">
    <property type="entry name" value="Transferase(Phosphotransferase) domain 1"/>
    <property type="match status" value="1"/>
</dbReference>
<reference evidence="2 3" key="1">
    <citation type="submission" date="2018-08" db="EMBL/GenBank/DDBJ databases">
        <title>Genome and evolution of the arbuscular mycorrhizal fungus Diversispora epigaea (formerly Glomus versiforme) and its bacterial endosymbionts.</title>
        <authorList>
            <person name="Sun X."/>
            <person name="Fei Z."/>
            <person name="Harrison M."/>
        </authorList>
    </citation>
    <scope>NUCLEOTIDE SEQUENCE [LARGE SCALE GENOMIC DNA]</scope>
    <source>
        <strain evidence="2 3">IT104</strain>
    </source>
</reference>
<dbReference type="Pfam" id="PF07714">
    <property type="entry name" value="PK_Tyr_Ser-Thr"/>
    <property type="match status" value="1"/>
</dbReference>
<dbReference type="AlphaFoldDB" id="A0A397IQ76"/>
<dbReference type="InterPro" id="IPR051681">
    <property type="entry name" value="Ser/Thr_Kinases-Pseudokinases"/>
</dbReference>
<dbReference type="Proteomes" id="UP000266861">
    <property type="component" value="Unassembled WGS sequence"/>
</dbReference>
<sequence>MINFEKIDRFFSIFTISNICGELGGLHCWKHNGNSRPDIFQVVKNLAETHQSQPYNATDFFNVLYNQEVFFNRKFTYEFLDNISRKNEESEIKINPPFVEFTTEAKPDPPFVDVTAEVKPDLPFVDVTTEVRPDPSSVDVTTEIRPDPPFVNVTTEIRPDPPFVEVNEHKNNLVEILYLYEMILHLSSYLFTSSICFWILCLELSSGIHAFCNVHGLNILFMVKSRGRETHLDYVNMYSYAWDHKPIQRPTIEYIDISHENINISLRNIDIVYESIDISHENIEKFEKDSVSSCSSSFEKTDINYAYDQATFIGKPEYVEGTINFMTFPNLENCEIMDINNSYNRTRSIEDHREAFTPPNFFDNEWIINNEITKYDYDDFKNITNIGRGAYGGVCSATLKVALKSVYSVELFVNELKQHSKVCSHENIIGFYGVSQKDLNSDEYILVLEYANGGTLRDYLKSNFKNLEWSDKLNLAQQIAKGIKHLHSCDVIHRDLHSENIFIHNSIIKIGDFGLAKLISDPPIALLKGAGSIAYSDPMFLSKGDEFERNKASDIYSYGILLWEISSGEIPYKQYKEELPKMNHIISGNREIPVEGTPQDYINIYQDCWKQVPNERPNIDLVERNISLVKLK</sequence>
<evidence type="ECO:0000313" key="3">
    <source>
        <dbReference type="Proteomes" id="UP000266861"/>
    </source>
</evidence>
<dbReference type="OrthoDB" id="626167at2759"/>
<evidence type="ECO:0000313" key="2">
    <source>
        <dbReference type="EMBL" id="RHZ74860.1"/>
    </source>
</evidence>
<dbReference type="PANTHER" id="PTHR44329:SF293">
    <property type="entry name" value="MITOGEN-ACTIVATED PROTEIN KINASE KINASE KINASE"/>
    <property type="match status" value="1"/>
</dbReference>
<dbReference type="GO" id="GO:0005524">
    <property type="term" value="F:ATP binding"/>
    <property type="evidence" value="ECO:0007669"/>
    <property type="project" value="InterPro"/>
</dbReference>
<dbReference type="InterPro" id="IPR000719">
    <property type="entry name" value="Prot_kinase_dom"/>
</dbReference>
<gene>
    <name evidence="2" type="ORF">Glove_219g119</name>
</gene>
<dbReference type="GO" id="GO:0004674">
    <property type="term" value="F:protein serine/threonine kinase activity"/>
    <property type="evidence" value="ECO:0007669"/>
    <property type="project" value="TreeGrafter"/>
</dbReference>
<proteinExistence type="predicted"/>
<dbReference type="InterPro" id="IPR001245">
    <property type="entry name" value="Ser-Thr/Tyr_kinase_cat_dom"/>
</dbReference>
<dbReference type="EMBL" id="PQFF01000204">
    <property type="protein sequence ID" value="RHZ74860.1"/>
    <property type="molecule type" value="Genomic_DNA"/>
</dbReference>
<dbReference type="PRINTS" id="PR00109">
    <property type="entry name" value="TYRKINASE"/>
</dbReference>
<evidence type="ECO:0000259" key="1">
    <source>
        <dbReference type="PROSITE" id="PS50011"/>
    </source>
</evidence>
<keyword evidence="3" id="KW-1185">Reference proteome</keyword>
<protein>
    <recommendedName>
        <fullName evidence="1">Protein kinase domain-containing protein</fullName>
    </recommendedName>
</protein>
<dbReference type="PANTHER" id="PTHR44329">
    <property type="entry name" value="SERINE/THREONINE-PROTEIN KINASE TNNI3K-RELATED"/>
    <property type="match status" value="1"/>
</dbReference>
<comment type="caution">
    <text evidence="2">The sequence shown here is derived from an EMBL/GenBank/DDBJ whole genome shotgun (WGS) entry which is preliminary data.</text>
</comment>
<dbReference type="InterPro" id="IPR011009">
    <property type="entry name" value="Kinase-like_dom_sf"/>
</dbReference>
<organism evidence="2 3">
    <name type="scientific">Diversispora epigaea</name>
    <dbReference type="NCBI Taxonomy" id="1348612"/>
    <lineage>
        <taxon>Eukaryota</taxon>
        <taxon>Fungi</taxon>
        <taxon>Fungi incertae sedis</taxon>
        <taxon>Mucoromycota</taxon>
        <taxon>Glomeromycotina</taxon>
        <taxon>Glomeromycetes</taxon>
        <taxon>Diversisporales</taxon>
        <taxon>Diversisporaceae</taxon>
        <taxon>Diversispora</taxon>
    </lineage>
</organism>
<dbReference type="STRING" id="1348612.A0A397IQ76"/>
<dbReference type="SUPFAM" id="SSF56112">
    <property type="entry name" value="Protein kinase-like (PK-like)"/>
    <property type="match status" value="1"/>
</dbReference>
<accession>A0A397IQ76</accession>
<dbReference type="PROSITE" id="PS50011">
    <property type="entry name" value="PROTEIN_KINASE_DOM"/>
    <property type="match status" value="1"/>
</dbReference>
<name>A0A397IQ76_9GLOM</name>